<evidence type="ECO:0000313" key="1">
    <source>
        <dbReference type="EMBL" id="KNE02592.1"/>
    </source>
</evidence>
<protein>
    <submittedName>
        <fullName evidence="1">Uncharacterized protein</fullName>
    </submittedName>
</protein>
<dbReference type="EMBL" id="LGST01000003">
    <property type="protein sequence ID" value="KNE02592.1"/>
    <property type="molecule type" value="Genomic_DNA"/>
</dbReference>
<accession>A0A0L0P8A9</accession>
<proteinExistence type="predicted"/>
<dbReference type="VEuPathDB" id="FungiDB:QG37_00406"/>
<evidence type="ECO:0000313" key="2">
    <source>
        <dbReference type="Proteomes" id="UP000037122"/>
    </source>
</evidence>
<sequence length="76" mass="9415">MSIRYIGHRSDMGQSHRKLVVGRGIKLKLQDRTRQYIFYKQDNIQVPIFWADKGFFYIFEIWEVDFTIRFLRHEKF</sequence>
<name>A0A0L0P8A9_CANAR</name>
<dbReference type="Proteomes" id="UP000037122">
    <property type="component" value="Unassembled WGS sequence"/>
</dbReference>
<comment type="caution">
    <text evidence="1">The sequence shown here is derived from an EMBL/GenBank/DDBJ whole genome shotgun (WGS) entry which is preliminary data.</text>
</comment>
<dbReference type="AlphaFoldDB" id="A0A0L0P8A9"/>
<gene>
    <name evidence="1" type="ORF">QG37_00406</name>
</gene>
<organism evidence="1 2">
    <name type="scientific">Candidozyma auris</name>
    <name type="common">Yeast</name>
    <name type="synonym">Candida auris</name>
    <dbReference type="NCBI Taxonomy" id="498019"/>
    <lineage>
        <taxon>Eukaryota</taxon>
        <taxon>Fungi</taxon>
        <taxon>Dikarya</taxon>
        <taxon>Ascomycota</taxon>
        <taxon>Saccharomycotina</taxon>
        <taxon>Pichiomycetes</taxon>
        <taxon>Metschnikowiaceae</taxon>
        <taxon>Candidozyma</taxon>
    </lineage>
</organism>
<reference evidence="2" key="1">
    <citation type="journal article" date="2015" name="BMC Genomics">
        <title>Draft genome of a commonly misdiagnosed multidrug resistant pathogen Candida auris.</title>
        <authorList>
            <person name="Chatterjee S."/>
            <person name="Alampalli S.V."/>
            <person name="Nageshan R.K."/>
            <person name="Chettiar S.T."/>
            <person name="Joshi S."/>
            <person name="Tatu U.S."/>
        </authorList>
    </citation>
    <scope>NUCLEOTIDE SEQUENCE [LARGE SCALE GENOMIC DNA]</scope>
    <source>
        <strain evidence="2">6684</strain>
    </source>
</reference>